<proteinExistence type="predicted"/>
<protein>
    <submittedName>
        <fullName evidence="1">Uncharacterized protein</fullName>
    </submittedName>
</protein>
<name>A0AAV9M330_9SOLN</name>
<gene>
    <name evidence="1" type="ORF">R3W88_024343</name>
</gene>
<comment type="caution">
    <text evidence="1">The sequence shown here is derived from an EMBL/GenBank/DDBJ whole genome shotgun (WGS) entry which is preliminary data.</text>
</comment>
<dbReference type="AlphaFoldDB" id="A0AAV9M330"/>
<accession>A0AAV9M330</accession>
<organism evidence="1 2">
    <name type="scientific">Solanum pinnatisectum</name>
    <name type="common">tansyleaf nightshade</name>
    <dbReference type="NCBI Taxonomy" id="50273"/>
    <lineage>
        <taxon>Eukaryota</taxon>
        <taxon>Viridiplantae</taxon>
        <taxon>Streptophyta</taxon>
        <taxon>Embryophyta</taxon>
        <taxon>Tracheophyta</taxon>
        <taxon>Spermatophyta</taxon>
        <taxon>Magnoliopsida</taxon>
        <taxon>eudicotyledons</taxon>
        <taxon>Gunneridae</taxon>
        <taxon>Pentapetalae</taxon>
        <taxon>asterids</taxon>
        <taxon>lamiids</taxon>
        <taxon>Solanales</taxon>
        <taxon>Solanaceae</taxon>
        <taxon>Solanoideae</taxon>
        <taxon>Solaneae</taxon>
        <taxon>Solanum</taxon>
    </lineage>
</organism>
<dbReference type="Proteomes" id="UP001311915">
    <property type="component" value="Unassembled WGS sequence"/>
</dbReference>
<evidence type="ECO:0000313" key="1">
    <source>
        <dbReference type="EMBL" id="KAK4731355.1"/>
    </source>
</evidence>
<sequence length="55" mass="6412">MKVLDDFIDEFQDEFLCIDLGDFDSDVDEYDYMNKRMQDISVVEVMSIKGIQGVP</sequence>
<evidence type="ECO:0000313" key="2">
    <source>
        <dbReference type="Proteomes" id="UP001311915"/>
    </source>
</evidence>
<keyword evidence="2" id="KW-1185">Reference proteome</keyword>
<reference evidence="1 2" key="1">
    <citation type="submission" date="2023-10" db="EMBL/GenBank/DDBJ databases">
        <title>Genome-Wide Identification Analysis in wild type Solanum Pinnatisectum Reveals Some Genes Defensing Phytophthora Infestans.</title>
        <authorList>
            <person name="Sun C."/>
        </authorList>
    </citation>
    <scope>NUCLEOTIDE SEQUENCE [LARGE SCALE GENOMIC DNA]</scope>
    <source>
        <strain evidence="1">LQN</strain>
        <tissue evidence="1">Leaf</tissue>
    </source>
</reference>
<dbReference type="EMBL" id="JAWPEI010000003">
    <property type="protein sequence ID" value="KAK4731355.1"/>
    <property type="molecule type" value="Genomic_DNA"/>
</dbReference>